<dbReference type="SUPFAM" id="SSF46785">
    <property type="entry name" value="Winged helix' DNA-binding domain"/>
    <property type="match status" value="1"/>
</dbReference>
<evidence type="ECO:0000313" key="2">
    <source>
        <dbReference type="EMBL" id="TXK13786.1"/>
    </source>
</evidence>
<dbReference type="AlphaFoldDB" id="A0A5C8I507"/>
<dbReference type="PROSITE" id="PS50995">
    <property type="entry name" value="HTH_MARR_2"/>
    <property type="match status" value="1"/>
</dbReference>
<dbReference type="GO" id="GO:0003700">
    <property type="term" value="F:DNA-binding transcription factor activity"/>
    <property type="evidence" value="ECO:0007669"/>
    <property type="project" value="InterPro"/>
</dbReference>
<feature type="domain" description="HTH marR-type" evidence="1">
    <location>
        <begin position="5"/>
        <end position="141"/>
    </location>
</feature>
<dbReference type="InterPro" id="IPR039422">
    <property type="entry name" value="MarR/SlyA-like"/>
</dbReference>
<protein>
    <submittedName>
        <fullName evidence="2">MarR family transcriptional regulator</fullName>
    </submittedName>
</protein>
<keyword evidence="3" id="KW-1185">Reference proteome</keyword>
<name>A0A5C8I507_9MICO</name>
<organism evidence="2 3">
    <name type="scientific">Microbacterium hatanonis</name>
    <dbReference type="NCBI Taxonomy" id="404366"/>
    <lineage>
        <taxon>Bacteria</taxon>
        <taxon>Bacillati</taxon>
        <taxon>Actinomycetota</taxon>
        <taxon>Actinomycetes</taxon>
        <taxon>Micrococcales</taxon>
        <taxon>Microbacteriaceae</taxon>
        <taxon>Microbacterium</taxon>
    </lineage>
</organism>
<comment type="caution">
    <text evidence="2">The sequence shown here is derived from an EMBL/GenBank/DDBJ whole genome shotgun (WGS) entry which is preliminary data.</text>
</comment>
<evidence type="ECO:0000313" key="3">
    <source>
        <dbReference type="Proteomes" id="UP000321034"/>
    </source>
</evidence>
<dbReference type="Gene3D" id="1.10.10.10">
    <property type="entry name" value="Winged helix-like DNA-binding domain superfamily/Winged helix DNA-binding domain"/>
    <property type="match status" value="1"/>
</dbReference>
<dbReference type="SMART" id="SM00347">
    <property type="entry name" value="HTH_MARR"/>
    <property type="match status" value="1"/>
</dbReference>
<dbReference type="OrthoDB" id="8635520at2"/>
<proteinExistence type="predicted"/>
<gene>
    <name evidence="2" type="ORF">FVP77_03855</name>
</gene>
<dbReference type="EMBL" id="VRSV01000001">
    <property type="protein sequence ID" value="TXK13786.1"/>
    <property type="molecule type" value="Genomic_DNA"/>
</dbReference>
<dbReference type="PANTHER" id="PTHR33164">
    <property type="entry name" value="TRANSCRIPTIONAL REGULATOR, MARR FAMILY"/>
    <property type="match status" value="1"/>
</dbReference>
<dbReference type="InterPro" id="IPR036388">
    <property type="entry name" value="WH-like_DNA-bd_sf"/>
</dbReference>
<sequence>MNERESRAWRGLIAVTQLLPAALDARLQRDAQLTHFEFGVLTILHTMRGPAMRMTELAEATNATLPRLSNVCSRLEKRGLIERSPCADDRRATNVGLTTAGRRALIHSIPDHIATVRSVVVDALSEEQLDALADITDTIIERLASLDDAAPPPAASRTAR</sequence>
<dbReference type="GO" id="GO:0006950">
    <property type="term" value="P:response to stress"/>
    <property type="evidence" value="ECO:0007669"/>
    <property type="project" value="TreeGrafter"/>
</dbReference>
<dbReference type="Proteomes" id="UP000321034">
    <property type="component" value="Unassembled WGS sequence"/>
</dbReference>
<accession>A0A5C8I507</accession>
<dbReference type="PANTHER" id="PTHR33164:SF99">
    <property type="entry name" value="MARR FAMILY REGULATORY PROTEIN"/>
    <property type="match status" value="1"/>
</dbReference>
<dbReference type="PRINTS" id="PR00598">
    <property type="entry name" value="HTHMARR"/>
</dbReference>
<reference evidence="2 3" key="1">
    <citation type="submission" date="2019-08" db="EMBL/GenBank/DDBJ databases">
        <authorList>
            <person name="Dong K."/>
        </authorList>
    </citation>
    <scope>NUCLEOTIDE SEQUENCE [LARGE SCALE GENOMIC DNA]</scope>
    <source>
        <strain evidence="2 3">JCM14558</strain>
    </source>
</reference>
<dbReference type="Pfam" id="PF01047">
    <property type="entry name" value="MarR"/>
    <property type="match status" value="1"/>
</dbReference>
<dbReference type="InterPro" id="IPR000835">
    <property type="entry name" value="HTH_MarR-typ"/>
</dbReference>
<dbReference type="InterPro" id="IPR036390">
    <property type="entry name" value="WH_DNA-bd_sf"/>
</dbReference>
<evidence type="ECO:0000259" key="1">
    <source>
        <dbReference type="PROSITE" id="PS50995"/>
    </source>
</evidence>